<proteinExistence type="predicted"/>
<name>A0A2W5BGC1_9BACT</name>
<dbReference type="Gene3D" id="3.60.21.10">
    <property type="match status" value="1"/>
</dbReference>
<organism evidence="1 2">
    <name type="scientific">Micavibrio aeruginosavorus</name>
    <dbReference type="NCBI Taxonomy" id="349221"/>
    <lineage>
        <taxon>Bacteria</taxon>
        <taxon>Pseudomonadati</taxon>
        <taxon>Bdellovibrionota</taxon>
        <taxon>Bdellovibrionia</taxon>
        <taxon>Bdellovibrionales</taxon>
        <taxon>Pseudobdellovibrionaceae</taxon>
        <taxon>Micavibrio</taxon>
    </lineage>
</organism>
<gene>
    <name evidence="1" type="ORF">DI626_10330</name>
</gene>
<evidence type="ECO:0000313" key="1">
    <source>
        <dbReference type="EMBL" id="PZO82095.1"/>
    </source>
</evidence>
<dbReference type="EMBL" id="QFNK01000274">
    <property type="protein sequence ID" value="PZO82095.1"/>
    <property type="molecule type" value="Genomic_DNA"/>
</dbReference>
<evidence type="ECO:0000313" key="2">
    <source>
        <dbReference type="Proteomes" id="UP000249557"/>
    </source>
</evidence>
<dbReference type="SUPFAM" id="SSF56300">
    <property type="entry name" value="Metallo-dependent phosphatases"/>
    <property type="match status" value="1"/>
</dbReference>
<protein>
    <recommendedName>
        <fullName evidence="3">Serine/threonine protein phosphatase</fullName>
    </recommendedName>
</protein>
<comment type="caution">
    <text evidence="1">The sequence shown here is derived from an EMBL/GenBank/DDBJ whole genome shotgun (WGS) entry which is preliminary data.</text>
</comment>
<dbReference type="AlphaFoldDB" id="A0A2W5BGC1"/>
<reference evidence="1 2" key="1">
    <citation type="submission" date="2017-08" db="EMBL/GenBank/DDBJ databases">
        <title>Infants hospitalized years apart are colonized by the same room-sourced microbial strains.</title>
        <authorList>
            <person name="Brooks B."/>
            <person name="Olm M.R."/>
            <person name="Firek B.A."/>
            <person name="Baker R."/>
            <person name="Thomas B.C."/>
            <person name="Morowitz M.J."/>
            <person name="Banfield J.F."/>
        </authorList>
    </citation>
    <scope>NUCLEOTIDE SEQUENCE [LARGE SCALE GENOMIC DNA]</scope>
    <source>
        <strain evidence="1">S2_018_000_R2_104</strain>
    </source>
</reference>
<accession>A0A2W5BGC1</accession>
<dbReference type="InterPro" id="IPR029052">
    <property type="entry name" value="Metallo-depent_PP-like"/>
</dbReference>
<evidence type="ECO:0008006" key="3">
    <source>
        <dbReference type="Google" id="ProtNLM"/>
    </source>
</evidence>
<sequence length="272" mass="30550">MCMMASDIRFANLGAPRRVWAVSAIHGELGKLYALHDAILERWQAGDRLVYLGNYTGYGDMSRETVEEILAFRRLVLSQPGTLPSDITYLRGRQEDAWHKLHQLPHTQNPESVLSDLLNNGLRETLDSYEISAHDGMRSCKEGVLALTRWTSKIREHIRQHPSHDVFLTQFRRAAYTQENGQFPLLFVHTGIDPEKKLEDQGDNFWQAGERFFALSESYAPFGKVIRGYDPTRRGVRINCVTASLDGGSGFGGALVCAGLDRSGNVTELLQA</sequence>
<dbReference type="Proteomes" id="UP000249557">
    <property type="component" value="Unassembled WGS sequence"/>
</dbReference>